<protein>
    <recommendedName>
        <fullName evidence="2">KIB1-4 beta-propeller domain-containing protein</fullName>
    </recommendedName>
</protein>
<organism evidence="3">
    <name type="scientific">Aegilops tauschii</name>
    <name type="common">Tausch's goatgrass</name>
    <name type="synonym">Aegilops squarrosa</name>
    <dbReference type="NCBI Taxonomy" id="37682"/>
    <lineage>
        <taxon>Eukaryota</taxon>
        <taxon>Viridiplantae</taxon>
        <taxon>Streptophyta</taxon>
        <taxon>Embryophyta</taxon>
        <taxon>Tracheophyta</taxon>
        <taxon>Spermatophyta</taxon>
        <taxon>Magnoliopsida</taxon>
        <taxon>Liliopsida</taxon>
        <taxon>Poales</taxon>
        <taxon>Poaceae</taxon>
        <taxon>BOP clade</taxon>
        <taxon>Pooideae</taxon>
        <taxon>Triticodae</taxon>
        <taxon>Triticeae</taxon>
        <taxon>Triticinae</taxon>
        <taxon>Aegilops</taxon>
    </lineage>
</organism>
<evidence type="ECO:0000256" key="1">
    <source>
        <dbReference type="SAM" id="MobiDB-lite"/>
    </source>
</evidence>
<sequence>MEEEPTHKPAAGDDDGSSIKGPTVTAVVERLANTVDRVRLAAVCTSCRVVTSPRRVHPWLILNPWSGDKGKHAYCIEDGTILSRFCFSNEAVWGRIVGSHDGGWAAISETPLAKQRSIIRLRPRVSLFVPLKVIFSEPPTSSGCILAAIIGTSGVAICGLGRPKSAWTPQGFVGTTVLDIAFCNGHLYCLVLETTNIVRFEVGLTKSGVFKGDPQWLDIQDRWLYLQGDGDPDERAVYIIELGGKIMIATRKKRRWDWRSPNNRGHFFVVFELVDVGHGAYILEHVKSLCDQALFLGPTFSKAMYVSTCEHGSPQRNHIYYSHHRCYPQKDCLPDDAKVFLTSMDSDGCHVYYKKDESVDKDEEGITSVGHYVSGGDKYPPMWLFPPDL</sequence>
<dbReference type="EnsemblPlants" id="EMT12558">
    <property type="protein sequence ID" value="EMT12558"/>
    <property type="gene ID" value="F775_12211"/>
</dbReference>
<dbReference type="Pfam" id="PF03478">
    <property type="entry name" value="Beta-prop_KIB1-4"/>
    <property type="match status" value="1"/>
</dbReference>
<evidence type="ECO:0000259" key="2">
    <source>
        <dbReference type="Pfam" id="PF03478"/>
    </source>
</evidence>
<dbReference type="InterPro" id="IPR005174">
    <property type="entry name" value="KIB1-4_b-propeller"/>
</dbReference>
<feature type="region of interest" description="Disordered" evidence="1">
    <location>
        <begin position="1"/>
        <end position="20"/>
    </location>
</feature>
<dbReference type="PANTHER" id="PTHR33110">
    <property type="entry name" value="F-BOX/KELCH-REPEAT PROTEIN-RELATED"/>
    <property type="match status" value="1"/>
</dbReference>
<reference evidence="3" key="1">
    <citation type="submission" date="2015-06" db="UniProtKB">
        <authorList>
            <consortium name="EnsemblPlants"/>
        </authorList>
    </citation>
    <scope>IDENTIFICATION</scope>
</reference>
<accession>M8CBR8</accession>
<proteinExistence type="predicted"/>
<feature type="domain" description="KIB1-4 beta-propeller" evidence="2">
    <location>
        <begin position="103"/>
        <end position="333"/>
    </location>
</feature>
<dbReference type="PANTHER" id="PTHR33110:SF62">
    <property type="entry name" value="DUF295 DOMAIN-CONTAINING PROTEIN"/>
    <property type="match status" value="1"/>
</dbReference>
<feature type="compositionally biased region" description="Basic and acidic residues" evidence="1">
    <location>
        <begin position="1"/>
        <end position="11"/>
    </location>
</feature>
<dbReference type="AlphaFoldDB" id="M8CBR8"/>
<evidence type="ECO:0000313" key="3">
    <source>
        <dbReference type="EnsemblPlants" id="EMT12558"/>
    </source>
</evidence>
<name>M8CBR8_AEGTA</name>